<feature type="compositionally biased region" description="Low complexity" evidence="1">
    <location>
        <begin position="7"/>
        <end position="22"/>
    </location>
</feature>
<feature type="region of interest" description="Disordered" evidence="1">
    <location>
        <begin position="1"/>
        <end position="25"/>
    </location>
</feature>
<sequence>MPTMEASPQTTVTTLTSSSQSLELKKSITRPEDSNYFKSYRITKAGLGDFQISSSSDDSEYRGEISLYNPKKRDVILHRGPDAKGEILGDADLKTFSGHYTVEIGDYVHGPVILERLDRVKGWSSRHQFAFSFGGAERETFIWRHKGEKFHDNGGHGTTNGNWDDMELVTDRNDDEEELLVAQYLKKDPSYRGWKGRSCLQVRSEGGEEFEKMVMLSLMALLVTKRREQ</sequence>
<evidence type="ECO:0000313" key="3">
    <source>
        <dbReference type="Proteomes" id="UP000070700"/>
    </source>
</evidence>
<proteinExistence type="predicted"/>
<reference evidence="2 3" key="1">
    <citation type="submission" date="2015-10" db="EMBL/GenBank/DDBJ databases">
        <title>Full genome of DAOMC 229536 Phialocephala scopiformis, a fungal endophyte of spruce producing the potent anti-insectan compound rugulosin.</title>
        <authorList>
            <consortium name="DOE Joint Genome Institute"/>
            <person name="Walker A.K."/>
            <person name="Frasz S.L."/>
            <person name="Seifert K.A."/>
            <person name="Miller J.D."/>
            <person name="Mondo S.J."/>
            <person name="Labutti K."/>
            <person name="Lipzen A."/>
            <person name="Dockter R."/>
            <person name="Kennedy M."/>
            <person name="Grigoriev I.V."/>
            <person name="Spatafora J.W."/>
        </authorList>
    </citation>
    <scope>NUCLEOTIDE SEQUENCE [LARGE SCALE GENOMIC DNA]</scope>
    <source>
        <strain evidence="2 3">CBS 120377</strain>
    </source>
</reference>
<organism evidence="2 3">
    <name type="scientific">Mollisia scopiformis</name>
    <name type="common">Conifer needle endophyte fungus</name>
    <name type="synonym">Phialocephala scopiformis</name>
    <dbReference type="NCBI Taxonomy" id="149040"/>
    <lineage>
        <taxon>Eukaryota</taxon>
        <taxon>Fungi</taxon>
        <taxon>Dikarya</taxon>
        <taxon>Ascomycota</taxon>
        <taxon>Pezizomycotina</taxon>
        <taxon>Leotiomycetes</taxon>
        <taxon>Helotiales</taxon>
        <taxon>Mollisiaceae</taxon>
        <taxon>Mollisia</taxon>
    </lineage>
</organism>
<dbReference type="EMBL" id="KQ947424">
    <property type="protein sequence ID" value="KUJ12529.1"/>
    <property type="molecule type" value="Genomic_DNA"/>
</dbReference>
<dbReference type="Proteomes" id="UP000070700">
    <property type="component" value="Unassembled WGS sequence"/>
</dbReference>
<name>A0A194WXW2_MOLSC</name>
<dbReference type="OrthoDB" id="3431997at2759"/>
<dbReference type="KEGG" id="psco:LY89DRAFT_688200"/>
<dbReference type="GeneID" id="28825385"/>
<gene>
    <name evidence="2" type="ORF">LY89DRAFT_688200</name>
</gene>
<dbReference type="AlphaFoldDB" id="A0A194WXW2"/>
<dbReference type="InParanoid" id="A0A194WXW2"/>
<evidence type="ECO:0000256" key="1">
    <source>
        <dbReference type="SAM" id="MobiDB-lite"/>
    </source>
</evidence>
<evidence type="ECO:0000313" key="2">
    <source>
        <dbReference type="EMBL" id="KUJ12529.1"/>
    </source>
</evidence>
<accession>A0A194WXW2</accession>
<dbReference type="RefSeq" id="XP_018066884.1">
    <property type="nucleotide sequence ID" value="XM_018215659.1"/>
</dbReference>
<keyword evidence="3" id="KW-1185">Reference proteome</keyword>
<protein>
    <submittedName>
        <fullName evidence="2">Uncharacterized protein</fullName>
    </submittedName>
</protein>